<comment type="similarity">
    <text evidence="1">Belongs to the short-chain dehydrogenases/reductases (SDR) family.</text>
</comment>
<dbReference type="AlphaFoldDB" id="A0A330LHS8"/>
<evidence type="ECO:0000313" key="5">
    <source>
        <dbReference type="Proteomes" id="UP000250163"/>
    </source>
</evidence>
<gene>
    <name evidence="4" type="ORF">MORIYA_0229</name>
</gene>
<proteinExistence type="inferred from homology"/>
<dbReference type="InterPro" id="IPR002347">
    <property type="entry name" value="SDR_fam"/>
</dbReference>
<dbReference type="InterPro" id="IPR036291">
    <property type="entry name" value="NAD(P)-bd_dom_sf"/>
</dbReference>
<dbReference type="KEGG" id="mya:MORIYA_0229"/>
<name>A0A330LHS8_9GAMM</name>
<evidence type="ECO:0000256" key="2">
    <source>
        <dbReference type="ARBA" id="ARBA00022857"/>
    </source>
</evidence>
<evidence type="ECO:0000256" key="3">
    <source>
        <dbReference type="ARBA" id="ARBA00023002"/>
    </source>
</evidence>
<dbReference type="PANTHER" id="PTHR43391:SF14">
    <property type="entry name" value="DEHYDROGENASE_REDUCTASE SDR FAMILY PROTEIN 7-LIKE"/>
    <property type="match status" value="1"/>
</dbReference>
<keyword evidence="5" id="KW-1185">Reference proteome</keyword>
<dbReference type="Pfam" id="PF00106">
    <property type="entry name" value="adh_short"/>
    <property type="match status" value="1"/>
</dbReference>
<dbReference type="SUPFAM" id="SSF51735">
    <property type="entry name" value="NAD(P)-binding Rossmann-fold domains"/>
    <property type="match status" value="1"/>
</dbReference>
<dbReference type="PRINTS" id="PR00081">
    <property type="entry name" value="GDHRDH"/>
</dbReference>
<organism evidence="4 5">
    <name type="scientific">Moritella yayanosii</name>
    <dbReference type="NCBI Taxonomy" id="69539"/>
    <lineage>
        <taxon>Bacteria</taxon>
        <taxon>Pseudomonadati</taxon>
        <taxon>Pseudomonadota</taxon>
        <taxon>Gammaproteobacteria</taxon>
        <taxon>Alteromonadales</taxon>
        <taxon>Moritellaceae</taxon>
        <taxon>Moritella</taxon>
    </lineage>
</organism>
<dbReference type="EMBL" id="LS483250">
    <property type="protein sequence ID" value="SQD76707.1"/>
    <property type="molecule type" value="Genomic_DNA"/>
</dbReference>
<keyword evidence="3" id="KW-0560">Oxidoreductase</keyword>
<protein>
    <submittedName>
        <fullName evidence="4">Uncharacterized protein</fullName>
    </submittedName>
</protein>
<sequence length="100" mass="10860">MVAATLEQVGGLDILVNNAGITMWGRFDEMQDLAIYERMMQVNYLGAVYLTHAALPALKASKGSIATVASLAGLTGVPYLPVMRHRNMLLLVSLIHYALN</sequence>
<accession>A0A330LHS8</accession>
<dbReference type="Gene3D" id="3.40.50.720">
    <property type="entry name" value="NAD(P)-binding Rossmann-like Domain"/>
    <property type="match status" value="1"/>
</dbReference>
<evidence type="ECO:0000256" key="1">
    <source>
        <dbReference type="ARBA" id="ARBA00006484"/>
    </source>
</evidence>
<dbReference type="Proteomes" id="UP000250163">
    <property type="component" value="Chromosome MORIYA"/>
</dbReference>
<evidence type="ECO:0000313" key="4">
    <source>
        <dbReference type="EMBL" id="SQD76707.1"/>
    </source>
</evidence>
<dbReference type="GO" id="GO:0016491">
    <property type="term" value="F:oxidoreductase activity"/>
    <property type="evidence" value="ECO:0007669"/>
    <property type="project" value="UniProtKB-KW"/>
</dbReference>
<keyword evidence="2" id="KW-0521">NADP</keyword>
<reference evidence="5" key="1">
    <citation type="submission" date="2018-05" db="EMBL/GenBank/DDBJ databases">
        <authorList>
            <person name="Cea G.-C."/>
            <person name="William W."/>
        </authorList>
    </citation>
    <scope>NUCLEOTIDE SEQUENCE [LARGE SCALE GENOMIC DNA]</scope>
    <source>
        <strain evidence="5">DB21MT 5</strain>
    </source>
</reference>
<dbReference type="PANTHER" id="PTHR43391">
    <property type="entry name" value="RETINOL DEHYDROGENASE-RELATED"/>
    <property type="match status" value="1"/>
</dbReference>